<gene>
    <name evidence="3" type="ORF">GCM10009801_70190</name>
</gene>
<accession>A0ABN2WVM8</accession>
<dbReference type="InterPro" id="IPR001387">
    <property type="entry name" value="Cro/C1-type_HTH"/>
</dbReference>
<dbReference type="PANTHER" id="PTHR12631">
    <property type="entry name" value="ALPHA-L-IDURONIDASE"/>
    <property type="match status" value="1"/>
</dbReference>
<dbReference type="Proteomes" id="UP001500016">
    <property type="component" value="Unassembled WGS sequence"/>
</dbReference>
<protein>
    <recommendedName>
        <fullName evidence="2">HTH cro/C1-type domain-containing protein</fullName>
    </recommendedName>
</protein>
<evidence type="ECO:0000313" key="3">
    <source>
        <dbReference type="EMBL" id="GAA2098923.1"/>
    </source>
</evidence>
<dbReference type="PROSITE" id="PS50943">
    <property type="entry name" value="HTH_CROC1"/>
    <property type="match status" value="1"/>
</dbReference>
<evidence type="ECO:0000259" key="2">
    <source>
        <dbReference type="PROSITE" id="PS50943"/>
    </source>
</evidence>
<feature type="domain" description="HTH cro/C1-type" evidence="2">
    <location>
        <begin position="19"/>
        <end position="74"/>
    </location>
</feature>
<name>A0ABN2WVM8_9ACTN</name>
<keyword evidence="4" id="KW-1185">Reference proteome</keyword>
<sequence>MGDGAMASESGRSELADLLEELKQRSGRSYSALAHRSGLSRSSVHRYCQGSTVPPAFGAVELIARACGVTPGDPSLDRLYRAWQRANADADEAPGEPVSQASHTSQTESVREAEPEPDAEPGSGPGPGPGPGAESESGAGLWPRLASSLRAHTAARVVTLVLAFVLATVAGTLAFDRDRGGDPPAPVPSVSSGAQGERGPDWSVTGEKVPAAFFGLNLSTSTGEMPGFRAGSVRLWQSDSRWATLEPRRRHYEWDNLERMVDAAEKKKLPVLFTIGGTPPWAAKSRKQSDFADAVASPPDDLADWERFIGKLAERYEGRIEAYELWDYPNHPPSFAGSMKRLAEMVRRASKIIKRVDPEATVLCPSFGELWTERGKTLLREFARTGAFHHCDAAAFKLPPRRADGPPEESIELTEHVRELLYKEGVRRGPIWNTGPDRDVAFRDRLDARRAWNYAVRFYLAGLYAWYDGVRRTYFYSWGSSEVPLVLERLEGPPSEAARRVARLQRWLDGAELGSCGMGVRMGLARDAYTCRLTRGDTTLRIYWTKRGRAEVTLGKGARRVLRMSGATERARPGSRLAFGEEPVLVESR</sequence>
<dbReference type="InterPro" id="IPR051923">
    <property type="entry name" value="Glycosyl_Hydrolase_39"/>
</dbReference>
<dbReference type="InterPro" id="IPR010982">
    <property type="entry name" value="Lambda_DNA-bd_dom_sf"/>
</dbReference>
<organism evidence="3 4">
    <name type="scientific">Streptomyces albiaxialis</name>
    <dbReference type="NCBI Taxonomy" id="329523"/>
    <lineage>
        <taxon>Bacteria</taxon>
        <taxon>Bacillati</taxon>
        <taxon>Actinomycetota</taxon>
        <taxon>Actinomycetes</taxon>
        <taxon>Kitasatosporales</taxon>
        <taxon>Streptomycetaceae</taxon>
        <taxon>Streptomyces</taxon>
    </lineage>
</organism>
<evidence type="ECO:0000313" key="4">
    <source>
        <dbReference type="Proteomes" id="UP001500016"/>
    </source>
</evidence>
<dbReference type="SUPFAM" id="SSF51445">
    <property type="entry name" value="(Trans)glycosidases"/>
    <property type="match status" value="1"/>
</dbReference>
<dbReference type="SMART" id="SM00530">
    <property type="entry name" value="HTH_XRE"/>
    <property type="match status" value="1"/>
</dbReference>
<comment type="caution">
    <text evidence="3">The sequence shown here is derived from an EMBL/GenBank/DDBJ whole genome shotgun (WGS) entry which is preliminary data.</text>
</comment>
<dbReference type="CDD" id="cd00093">
    <property type="entry name" value="HTH_XRE"/>
    <property type="match status" value="1"/>
</dbReference>
<feature type="region of interest" description="Disordered" evidence="1">
    <location>
        <begin position="26"/>
        <end position="50"/>
    </location>
</feature>
<feature type="region of interest" description="Disordered" evidence="1">
    <location>
        <begin position="176"/>
        <end position="204"/>
    </location>
</feature>
<dbReference type="InterPro" id="IPR017853">
    <property type="entry name" value="GH"/>
</dbReference>
<dbReference type="Pfam" id="PF13560">
    <property type="entry name" value="HTH_31"/>
    <property type="match status" value="1"/>
</dbReference>
<evidence type="ECO:0000256" key="1">
    <source>
        <dbReference type="SAM" id="MobiDB-lite"/>
    </source>
</evidence>
<dbReference type="PANTHER" id="PTHR12631:SF10">
    <property type="entry name" value="BETA-XYLOSIDASE-LIKE PROTEIN-RELATED"/>
    <property type="match status" value="1"/>
</dbReference>
<dbReference type="Gene3D" id="3.20.20.80">
    <property type="entry name" value="Glycosidases"/>
    <property type="match status" value="1"/>
</dbReference>
<dbReference type="SUPFAM" id="SSF47413">
    <property type="entry name" value="lambda repressor-like DNA-binding domains"/>
    <property type="match status" value="1"/>
</dbReference>
<proteinExistence type="predicted"/>
<dbReference type="Gene3D" id="1.10.260.40">
    <property type="entry name" value="lambda repressor-like DNA-binding domains"/>
    <property type="match status" value="1"/>
</dbReference>
<reference evidence="3 4" key="1">
    <citation type="journal article" date="2019" name="Int. J. Syst. Evol. Microbiol.">
        <title>The Global Catalogue of Microorganisms (GCM) 10K type strain sequencing project: providing services to taxonomists for standard genome sequencing and annotation.</title>
        <authorList>
            <consortium name="The Broad Institute Genomics Platform"/>
            <consortium name="The Broad Institute Genome Sequencing Center for Infectious Disease"/>
            <person name="Wu L."/>
            <person name="Ma J."/>
        </authorList>
    </citation>
    <scope>NUCLEOTIDE SEQUENCE [LARGE SCALE GENOMIC DNA]</scope>
    <source>
        <strain evidence="3 4">JCM 15478</strain>
    </source>
</reference>
<dbReference type="EMBL" id="BAAAPE010000021">
    <property type="protein sequence ID" value="GAA2098923.1"/>
    <property type="molecule type" value="Genomic_DNA"/>
</dbReference>
<feature type="compositionally biased region" description="Polar residues" evidence="1">
    <location>
        <begin position="99"/>
        <end position="108"/>
    </location>
</feature>
<feature type="region of interest" description="Disordered" evidence="1">
    <location>
        <begin position="88"/>
        <end position="139"/>
    </location>
</feature>